<keyword evidence="1" id="KW-0472">Membrane</keyword>
<evidence type="ECO:0000256" key="1">
    <source>
        <dbReference type="SAM" id="Phobius"/>
    </source>
</evidence>
<keyword evidence="1" id="KW-0812">Transmembrane</keyword>
<accession>A0A644WMJ8</accession>
<proteinExistence type="predicted"/>
<organism evidence="2">
    <name type="scientific">bioreactor metagenome</name>
    <dbReference type="NCBI Taxonomy" id="1076179"/>
    <lineage>
        <taxon>unclassified sequences</taxon>
        <taxon>metagenomes</taxon>
        <taxon>ecological metagenomes</taxon>
    </lineage>
</organism>
<keyword evidence="1" id="KW-1133">Transmembrane helix</keyword>
<protein>
    <submittedName>
        <fullName evidence="2">Uncharacterized protein</fullName>
    </submittedName>
</protein>
<gene>
    <name evidence="2" type="ORF">SDC9_51421</name>
</gene>
<dbReference type="EMBL" id="VSSQ01001104">
    <property type="protein sequence ID" value="MPM05135.1"/>
    <property type="molecule type" value="Genomic_DNA"/>
</dbReference>
<evidence type="ECO:0000313" key="2">
    <source>
        <dbReference type="EMBL" id="MPM05135.1"/>
    </source>
</evidence>
<dbReference type="AlphaFoldDB" id="A0A644WMJ8"/>
<name>A0A644WMJ8_9ZZZZ</name>
<sequence>MCSVAHLSISPLDSSPLLSQFGLTTALFLWVMCWGILSVSIIDLESQNVTGKEEKFFLFLFYLRLLKASDA</sequence>
<comment type="caution">
    <text evidence="2">The sequence shown here is derived from an EMBL/GenBank/DDBJ whole genome shotgun (WGS) entry which is preliminary data.</text>
</comment>
<reference evidence="2" key="1">
    <citation type="submission" date="2019-08" db="EMBL/GenBank/DDBJ databases">
        <authorList>
            <person name="Kucharzyk K."/>
            <person name="Murdoch R.W."/>
            <person name="Higgins S."/>
            <person name="Loffler F."/>
        </authorList>
    </citation>
    <scope>NUCLEOTIDE SEQUENCE</scope>
</reference>
<feature type="transmembrane region" description="Helical" evidence="1">
    <location>
        <begin position="20"/>
        <end position="42"/>
    </location>
</feature>